<keyword evidence="8 9" id="KW-0472">Membrane</keyword>
<evidence type="ECO:0000256" key="8">
    <source>
        <dbReference type="ARBA" id="ARBA00023136"/>
    </source>
</evidence>
<dbReference type="GO" id="GO:0016020">
    <property type="term" value="C:membrane"/>
    <property type="evidence" value="ECO:0007669"/>
    <property type="project" value="UniProtKB-SubCell"/>
</dbReference>
<evidence type="ECO:0000256" key="7">
    <source>
        <dbReference type="ARBA" id="ARBA00022989"/>
    </source>
</evidence>
<evidence type="ECO:0000313" key="11">
    <source>
        <dbReference type="Proteomes" id="UP001055439"/>
    </source>
</evidence>
<name>A0A9E7KAL7_9LILI</name>
<keyword evidence="3" id="KW-0813">Transport</keyword>
<evidence type="ECO:0000256" key="1">
    <source>
        <dbReference type="ARBA" id="ARBA00004141"/>
    </source>
</evidence>
<comment type="subcellular location">
    <subcellularLocation>
        <location evidence="1">Membrane</location>
        <topology evidence="1">Multi-pass membrane protein</topology>
    </subcellularLocation>
</comment>
<accession>A0A9E7KAL7</accession>
<dbReference type="InterPro" id="IPR004648">
    <property type="entry name" value="Oligpept_transpt"/>
</dbReference>
<organism evidence="10 11">
    <name type="scientific">Musa troglodytarum</name>
    <name type="common">fe'i banana</name>
    <dbReference type="NCBI Taxonomy" id="320322"/>
    <lineage>
        <taxon>Eukaryota</taxon>
        <taxon>Viridiplantae</taxon>
        <taxon>Streptophyta</taxon>
        <taxon>Embryophyta</taxon>
        <taxon>Tracheophyta</taxon>
        <taxon>Spermatophyta</taxon>
        <taxon>Magnoliopsida</taxon>
        <taxon>Liliopsida</taxon>
        <taxon>Zingiberales</taxon>
        <taxon>Musaceae</taxon>
        <taxon>Musa</taxon>
    </lineage>
</organism>
<keyword evidence="6" id="KW-0653">Protein transport</keyword>
<keyword evidence="11" id="KW-1185">Reference proteome</keyword>
<dbReference type="EMBL" id="CP097508">
    <property type="protein sequence ID" value="URE13073.1"/>
    <property type="molecule type" value="Genomic_DNA"/>
</dbReference>
<dbReference type="Proteomes" id="UP001055439">
    <property type="component" value="Chromosome 6"/>
</dbReference>
<dbReference type="GO" id="GO:0035673">
    <property type="term" value="F:oligopeptide transmembrane transporter activity"/>
    <property type="evidence" value="ECO:0007669"/>
    <property type="project" value="InterPro"/>
</dbReference>
<dbReference type="OrthoDB" id="9986677at2759"/>
<reference evidence="10" key="1">
    <citation type="submission" date="2022-05" db="EMBL/GenBank/DDBJ databases">
        <title>The Musa troglodytarum L. genome provides insights into the mechanism of non-climacteric behaviour and enrichment of carotenoids.</title>
        <authorList>
            <person name="Wang J."/>
        </authorList>
    </citation>
    <scope>NUCLEOTIDE SEQUENCE</scope>
    <source>
        <tissue evidence="10">Leaf</tissue>
    </source>
</reference>
<dbReference type="PANTHER" id="PTHR22601">
    <property type="entry name" value="ISP4 LIKE PROTEIN"/>
    <property type="match status" value="1"/>
</dbReference>
<gene>
    <name evidence="10" type="ORF">MUK42_04291</name>
</gene>
<evidence type="ECO:0000256" key="4">
    <source>
        <dbReference type="ARBA" id="ARBA00022692"/>
    </source>
</evidence>
<evidence type="ECO:0000313" key="10">
    <source>
        <dbReference type="EMBL" id="URE13073.1"/>
    </source>
</evidence>
<dbReference type="GO" id="GO:0015031">
    <property type="term" value="P:protein transport"/>
    <property type="evidence" value="ECO:0007669"/>
    <property type="project" value="UniProtKB-KW"/>
</dbReference>
<keyword evidence="7 9" id="KW-1133">Transmembrane helix</keyword>
<keyword evidence="4 9" id="KW-0812">Transmembrane</keyword>
<evidence type="ECO:0000256" key="5">
    <source>
        <dbReference type="ARBA" id="ARBA00022856"/>
    </source>
</evidence>
<evidence type="ECO:0000256" key="6">
    <source>
        <dbReference type="ARBA" id="ARBA00022927"/>
    </source>
</evidence>
<evidence type="ECO:0000256" key="3">
    <source>
        <dbReference type="ARBA" id="ARBA00022448"/>
    </source>
</evidence>
<protein>
    <submittedName>
        <fullName evidence="10">Oligopeptide transporter</fullName>
    </submittedName>
</protein>
<dbReference type="InterPro" id="IPR004813">
    <property type="entry name" value="OPT"/>
</dbReference>
<comment type="similarity">
    <text evidence="2">Belongs to the oligopeptide OPT transporter (TC 2.A.67.1) family.</text>
</comment>
<evidence type="ECO:0000256" key="9">
    <source>
        <dbReference type="SAM" id="Phobius"/>
    </source>
</evidence>
<proteinExistence type="inferred from homology"/>
<sequence length="136" mass="15179">MADEEDDNTLQVVTFRTWLIGLPICILGSVIAALSAYRQQLFYLPQVCVNIIALIVRKLMANTLPNKVVRMPYTNWSFSLNPGPFNERTCGDHHTGRHGRCFCRPRHNIHVQDLLPQGYPITAGHAAGAIGSGDFF</sequence>
<feature type="transmembrane region" description="Helical" evidence="9">
    <location>
        <begin position="15"/>
        <end position="34"/>
    </location>
</feature>
<evidence type="ECO:0000256" key="2">
    <source>
        <dbReference type="ARBA" id="ARBA00005484"/>
    </source>
</evidence>
<keyword evidence="5" id="KW-0571">Peptide transport</keyword>
<dbReference type="AlphaFoldDB" id="A0A9E7KAL7"/>
<dbReference type="Pfam" id="PF03169">
    <property type="entry name" value="OPT"/>
    <property type="match status" value="1"/>
</dbReference>